<keyword evidence="4 6" id="KW-1133">Transmembrane helix</keyword>
<dbReference type="OrthoDB" id="7346064at2"/>
<keyword evidence="5 6" id="KW-0472">Membrane</keyword>
<evidence type="ECO:0000313" key="8">
    <source>
        <dbReference type="Proteomes" id="UP000035444"/>
    </source>
</evidence>
<dbReference type="RefSeq" id="WP_047763086.1">
    <property type="nucleotide sequence ID" value="NZ_LAQL01000003.1"/>
</dbReference>
<organism evidence="7 8">
    <name type="scientific">Kiloniella spongiae</name>
    <dbReference type="NCBI Taxonomy" id="1489064"/>
    <lineage>
        <taxon>Bacteria</taxon>
        <taxon>Pseudomonadati</taxon>
        <taxon>Pseudomonadota</taxon>
        <taxon>Alphaproteobacteria</taxon>
        <taxon>Rhodospirillales</taxon>
        <taxon>Kiloniellaceae</taxon>
        <taxon>Kiloniella</taxon>
    </lineage>
</organism>
<proteinExistence type="predicted"/>
<dbReference type="PANTHER" id="PTHR30086">
    <property type="entry name" value="ARGININE EXPORTER PROTEIN ARGO"/>
    <property type="match status" value="1"/>
</dbReference>
<feature type="transmembrane region" description="Helical" evidence="6">
    <location>
        <begin position="6"/>
        <end position="27"/>
    </location>
</feature>
<evidence type="ECO:0000256" key="5">
    <source>
        <dbReference type="ARBA" id="ARBA00023136"/>
    </source>
</evidence>
<keyword evidence="2" id="KW-1003">Cell membrane</keyword>
<dbReference type="Proteomes" id="UP000035444">
    <property type="component" value="Unassembled WGS sequence"/>
</dbReference>
<keyword evidence="8" id="KW-1185">Reference proteome</keyword>
<feature type="transmembrane region" description="Helical" evidence="6">
    <location>
        <begin position="195"/>
        <end position="212"/>
    </location>
</feature>
<comment type="caution">
    <text evidence="7">The sequence shown here is derived from an EMBL/GenBank/DDBJ whole genome shotgun (WGS) entry which is preliminary data.</text>
</comment>
<dbReference type="AlphaFoldDB" id="A0A0H2MGN2"/>
<dbReference type="GO" id="GO:0005886">
    <property type="term" value="C:plasma membrane"/>
    <property type="evidence" value="ECO:0007669"/>
    <property type="project" value="UniProtKB-SubCell"/>
</dbReference>
<evidence type="ECO:0000256" key="2">
    <source>
        <dbReference type="ARBA" id="ARBA00022475"/>
    </source>
</evidence>
<feature type="transmembrane region" description="Helical" evidence="6">
    <location>
        <begin position="68"/>
        <end position="89"/>
    </location>
</feature>
<evidence type="ECO:0000256" key="6">
    <source>
        <dbReference type="SAM" id="Phobius"/>
    </source>
</evidence>
<dbReference type="STRING" id="1489064.WH96_05465"/>
<dbReference type="PANTHER" id="PTHR30086:SF20">
    <property type="entry name" value="ARGININE EXPORTER PROTEIN ARGO-RELATED"/>
    <property type="match status" value="1"/>
</dbReference>
<comment type="subcellular location">
    <subcellularLocation>
        <location evidence="1">Cell membrane</location>
        <topology evidence="1">Multi-pass membrane protein</topology>
    </subcellularLocation>
</comment>
<reference evidence="7 8" key="1">
    <citation type="submission" date="2015-03" db="EMBL/GenBank/DDBJ databases">
        <title>Genome Sequence of Kiloniella spongiae MEBiC09566, isolated from a marine sponge.</title>
        <authorList>
            <person name="Shao Z."/>
            <person name="Wang L."/>
            <person name="Li X."/>
        </authorList>
    </citation>
    <scope>NUCLEOTIDE SEQUENCE [LARGE SCALE GENOMIC DNA]</scope>
    <source>
        <strain evidence="7 8">MEBiC09566</strain>
    </source>
</reference>
<name>A0A0H2MGN2_9PROT</name>
<dbReference type="InterPro" id="IPR001123">
    <property type="entry name" value="LeuE-type"/>
</dbReference>
<protein>
    <submittedName>
        <fullName evidence="7">Amino acid transporter</fullName>
    </submittedName>
</protein>
<evidence type="ECO:0000313" key="7">
    <source>
        <dbReference type="EMBL" id="KLN61749.1"/>
    </source>
</evidence>
<feature type="transmembrane region" description="Helical" evidence="6">
    <location>
        <begin position="152"/>
        <end position="174"/>
    </location>
</feature>
<evidence type="ECO:0000256" key="1">
    <source>
        <dbReference type="ARBA" id="ARBA00004651"/>
    </source>
</evidence>
<dbReference type="GO" id="GO:0015171">
    <property type="term" value="F:amino acid transmembrane transporter activity"/>
    <property type="evidence" value="ECO:0007669"/>
    <property type="project" value="TreeGrafter"/>
</dbReference>
<dbReference type="Pfam" id="PF01810">
    <property type="entry name" value="LysE"/>
    <property type="match status" value="1"/>
</dbReference>
<sequence length="214" mass="23048">MIDVSVLPLFLTAIFFVVIAPGPDLVLITAYSSTRGFHFGLMISLGIFIAGVIQTLLVAFGLGQLMQAMPGAALGVKIVGACYLGWLGYKRLLCWYRNEQLSLDQPDDTSLSKYDLVSKGLLSNLLNPKALLSFSLFLPQFTTGTGGLTTQILILGFLLSSFALLINCGFSLFFSQVGQALGKRLKSIQNLGRHLDGLLGVIFVGLATRLALSR</sequence>
<gene>
    <name evidence="7" type="ORF">WH96_05465</name>
</gene>
<accession>A0A0H2MGN2</accession>
<keyword evidence="3 6" id="KW-0812">Transmembrane</keyword>
<feature type="transmembrane region" description="Helical" evidence="6">
    <location>
        <begin position="39"/>
        <end position="62"/>
    </location>
</feature>
<evidence type="ECO:0000256" key="4">
    <source>
        <dbReference type="ARBA" id="ARBA00022989"/>
    </source>
</evidence>
<evidence type="ECO:0000256" key="3">
    <source>
        <dbReference type="ARBA" id="ARBA00022692"/>
    </source>
</evidence>
<dbReference type="EMBL" id="LAQL01000003">
    <property type="protein sequence ID" value="KLN61749.1"/>
    <property type="molecule type" value="Genomic_DNA"/>
</dbReference>